<dbReference type="Pfam" id="PF10756">
    <property type="entry name" value="bPH_6"/>
    <property type="match status" value="1"/>
</dbReference>
<dbReference type="AlphaFoldDB" id="A0A917D2Z7"/>
<evidence type="ECO:0000256" key="1">
    <source>
        <dbReference type="SAM" id="Phobius"/>
    </source>
</evidence>
<keyword evidence="1" id="KW-0812">Transmembrane</keyword>
<reference evidence="3" key="2">
    <citation type="submission" date="2020-09" db="EMBL/GenBank/DDBJ databases">
        <authorList>
            <person name="Sun Q."/>
            <person name="Sedlacek I."/>
        </authorList>
    </citation>
    <scope>NUCLEOTIDE SEQUENCE</scope>
    <source>
        <strain evidence="3">CCM 7905</strain>
    </source>
</reference>
<keyword evidence="4" id="KW-1185">Reference proteome</keyword>
<proteinExistence type="predicted"/>
<keyword evidence="1" id="KW-0472">Membrane</keyword>
<dbReference type="RefSeq" id="WP_188545021.1">
    <property type="nucleotide sequence ID" value="NZ_BMCU01000002.1"/>
</dbReference>
<evidence type="ECO:0000313" key="3">
    <source>
        <dbReference type="EMBL" id="GGG09391.1"/>
    </source>
</evidence>
<reference evidence="3" key="1">
    <citation type="journal article" date="2014" name="Int. J. Syst. Evol. Microbiol.">
        <title>Complete genome sequence of Corynebacterium casei LMG S-19264T (=DSM 44701T), isolated from a smear-ripened cheese.</title>
        <authorList>
            <consortium name="US DOE Joint Genome Institute (JGI-PGF)"/>
            <person name="Walter F."/>
            <person name="Albersmeier A."/>
            <person name="Kalinowski J."/>
            <person name="Ruckert C."/>
        </authorList>
    </citation>
    <scope>NUCLEOTIDE SEQUENCE</scope>
    <source>
        <strain evidence="3">CCM 7905</strain>
    </source>
</reference>
<accession>A0A917D2Z7</accession>
<dbReference type="EMBL" id="BMCU01000002">
    <property type="protein sequence ID" value="GGG09391.1"/>
    <property type="molecule type" value="Genomic_DNA"/>
</dbReference>
<feature type="domain" description="Low molecular weight protein antigen 6 PH" evidence="2">
    <location>
        <begin position="75"/>
        <end position="144"/>
    </location>
</feature>
<feature type="transmembrane region" description="Helical" evidence="1">
    <location>
        <begin position="23"/>
        <end position="42"/>
    </location>
</feature>
<sequence>MTENTTEVPEWELEARPRKSARYAIAVAALLILVHLTLGILLRTGATGVYFQRVDQIGIFLIGCGLGGGVLLLTRPRVRVGAKGVLVRNLVTEKFVEWDLVNSLSFPPGASWARIEIPDDEYIPVMAIQANDREYAVAAARKFRALERKYGSSVAE</sequence>
<evidence type="ECO:0000259" key="2">
    <source>
        <dbReference type="Pfam" id="PF10756"/>
    </source>
</evidence>
<name>A0A917D2Z7_9NOCA</name>
<organism evidence="3 4">
    <name type="scientific">Rhodococcoides trifolii</name>
    <dbReference type="NCBI Taxonomy" id="908250"/>
    <lineage>
        <taxon>Bacteria</taxon>
        <taxon>Bacillati</taxon>
        <taxon>Actinomycetota</taxon>
        <taxon>Actinomycetes</taxon>
        <taxon>Mycobacteriales</taxon>
        <taxon>Nocardiaceae</taxon>
        <taxon>Rhodococcoides</taxon>
    </lineage>
</organism>
<keyword evidence="1" id="KW-1133">Transmembrane helix</keyword>
<feature type="transmembrane region" description="Helical" evidence="1">
    <location>
        <begin position="54"/>
        <end position="73"/>
    </location>
</feature>
<evidence type="ECO:0000313" key="4">
    <source>
        <dbReference type="Proteomes" id="UP000654257"/>
    </source>
</evidence>
<dbReference type="InterPro" id="IPR019692">
    <property type="entry name" value="CFP-6_PH"/>
</dbReference>
<gene>
    <name evidence="3" type="ORF">GCM10007304_24340</name>
</gene>
<comment type="caution">
    <text evidence="3">The sequence shown here is derived from an EMBL/GenBank/DDBJ whole genome shotgun (WGS) entry which is preliminary data.</text>
</comment>
<protein>
    <submittedName>
        <fullName evidence="3">Membrane protein</fullName>
    </submittedName>
</protein>
<dbReference type="Proteomes" id="UP000654257">
    <property type="component" value="Unassembled WGS sequence"/>
</dbReference>